<feature type="modified residue" description="4-aspartylphosphate" evidence="8">
    <location>
        <position position="772"/>
    </location>
</feature>
<dbReference type="InterPro" id="IPR003661">
    <property type="entry name" value="HisK_dim/P_dom"/>
</dbReference>
<dbReference type="PROSITE" id="PS50110">
    <property type="entry name" value="RESPONSE_REGULATORY"/>
    <property type="match status" value="2"/>
</dbReference>
<dbReference type="RefSeq" id="WP_249309733.1">
    <property type="nucleotide sequence ID" value="NZ_JACRSZ010000017.1"/>
</dbReference>
<dbReference type="InterPro" id="IPR004358">
    <property type="entry name" value="Sig_transdc_His_kin-like_C"/>
</dbReference>
<sequence>MDIKNHNTKREKHVMRKRLRIAVFIAVSLGIVLMVSQYFRFVSKTVYEESVSHLAEVFHQSDNMLRELTDKNLTYLHMWGENLQNTSSENEIRDYIEKAQEDAGFLDFFFLSADGNYKMATGETGYLGLQENIEEEIRKGNDVIANAAVPGKAQLLVFATPKAHGIYQGFEYDAIAIAYENSDIVDVLDISAFDGNAQSFVVHPDGRVVVDHSSEAWGNVYNFFGVLREHSDMSEKEINELSEKFKAGRTDAMLLNLDGRNYYLVYEKSDIQDWMFLGLVQADIVNASMNSLQFHTMLLVGAVVLCIAALLIGFIIQKGRTNLRRKDTEIQYRDELFQKLSMNVDDVFLMLDAKTYQADYVSPNAEKLLGITVEQIRKDICILGKLHPEEQENPEKNILEEIRVHEQREWDFEYIHLKTGEKRWFHNIAMGSEVSGKKKYILVMSDRTSDWKMNQALSEAVRAAETANKAKSTFLSNMSHDIRTPMNAIIGFTTLAVSNIDDKERVRDYLGKILSSSNHLLSLINDILDMSRIESGKIHLEETEVSLSDVLHDLKTIISGQIHAKQLELYMDAMDVTNEDVYCDKTRLNQVLLNLLSNAVKFTPAGGTVSVRLKQFPGTVKGSELYEIRVKDNGIGMSQEFVQKIFSPFERERTSTVSRTQGTGLGMAITKNIVDMMGGTIEIQTEQGKGTEFIVRLPFRTQSEHQRIEKIAELEGLKALVVDDDFNTCDSVTKMLVKVGMRSEWTLSGKEAVLRARQSMELGDAFHAYIIDWRLPDMNGIEVTRQIRSLGDDTPIIILTAYDWSDIEAEARAAGVTAFCAKPMFMSDIRETLMSAIGQSQAEPEDSVLPAVNLDFRGKCILLVEDNELNSEIAVEILNEYGFLVDTAENGSEAVEKVKNSKPGGYDLVLMDVQMPVMNGYEATKQIRALDDPALSGITILAMTANAFDEDRKKALECGMDGFLSKPIVIEDLLFTLQNNLYE</sequence>
<name>A0ABR7ND67_9FIRM</name>
<organism evidence="13 14">
    <name type="scientific">Jingyaoa shaoxingensis</name>
    <dbReference type="NCBI Taxonomy" id="2763671"/>
    <lineage>
        <taxon>Bacteria</taxon>
        <taxon>Bacillati</taxon>
        <taxon>Bacillota</taxon>
        <taxon>Clostridia</taxon>
        <taxon>Lachnospirales</taxon>
        <taxon>Lachnospiraceae</taxon>
        <taxon>Jingyaoa</taxon>
    </lineage>
</organism>
<dbReference type="SUPFAM" id="SSF55874">
    <property type="entry name" value="ATPase domain of HSP90 chaperone/DNA topoisomerase II/histidine kinase"/>
    <property type="match status" value="1"/>
</dbReference>
<keyword evidence="9" id="KW-0472">Membrane</keyword>
<evidence type="ECO:0000256" key="7">
    <source>
        <dbReference type="ARBA" id="ARBA00024867"/>
    </source>
</evidence>
<dbReference type="InterPro" id="IPR000014">
    <property type="entry name" value="PAS"/>
</dbReference>
<dbReference type="PANTHER" id="PTHR45339">
    <property type="entry name" value="HYBRID SIGNAL TRANSDUCTION HISTIDINE KINASE J"/>
    <property type="match status" value="1"/>
</dbReference>
<evidence type="ECO:0000259" key="12">
    <source>
        <dbReference type="PROSITE" id="PS50112"/>
    </source>
</evidence>
<feature type="domain" description="Histidine kinase" evidence="10">
    <location>
        <begin position="477"/>
        <end position="701"/>
    </location>
</feature>
<dbReference type="EC" id="2.7.13.3" evidence="2"/>
<reference evidence="13 14" key="1">
    <citation type="submission" date="2020-08" db="EMBL/GenBank/DDBJ databases">
        <title>Genome public.</title>
        <authorList>
            <person name="Liu C."/>
            <person name="Sun Q."/>
        </authorList>
    </citation>
    <scope>NUCLEOTIDE SEQUENCE [LARGE SCALE GENOMIC DNA]</scope>
    <source>
        <strain evidence="13 14">NSJ-46</strain>
    </source>
</reference>
<feature type="modified residue" description="4-aspartylphosphate" evidence="8">
    <location>
        <position position="912"/>
    </location>
</feature>
<evidence type="ECO:0000256" key="5">
    <source>
        <dbReference type="ARBA" id="ARBA00022777"/>
    </source>
</evidence>
<dbReference type="SMART" id="SM00388">
    <property type="entry name" value="HisKA"/>
    <property type="match status" value="1"/>
</dbReference>
<dbReference type="Pfam" id="PF00072">
    <property type="entry name" value="Response_reg"/>
    <property type="match status" value="2"/>
</dbReference>
<keyword evidence="6" id="KW-0902">Two-component regulatory system</keyword>
<dbReference type="CDD" id="cd16922">
    <property type="entry name" value="HATPase_EvgS-ArcB-TorS-like"/>
    <property type="match status" value="1"/>
</dbReference>
<keyword evidence="5" id="KW-0418">Kinase</keyword>
<dbReference type="SMART" id="SM00387">
    <property type="entry name" value="HATPase_c"/>
    <property type="match status" value="1"/>
</dbReference>
<dbReference type="PROSITE" id="PS50112">
    <property type="entry name" value="PAS"/>
    <property type="match status" value="1"/>
</dbReference>
<evidence type="ECO:0000256" key="4">
    <source>
        <dbReference type="ARBA" id="ARBA00022553"/>
    </source>
</evidence>
<keyword evidence="9" id="KW-0812">Transmembrane</keyword>
<dbReference type="InterPro" id="IPR003594">
    <property type="entry name" value="HATPase_dom"/>
</dbReference>
<feature type="transmembrane region" description="Helical" evidence="9">
    <location>
        <begin position="294"/>
        <end position="316"/>
    </location>
</feature>
<dbReference type="InterPro" id="IPR036890">
    <property type="entry name" value="HATPase_C_sf"/>
</dbReference>
<evidence type="ECO:0000256" key="8">
    <source>
        <dbReference type="PROSITE-ProRule" id="PRU00169"/>
    </source>
</evidence>
<dbReference type="Gene3D" id="3.30.450.20">
    <property type="entry name" value="PAS domain"/>
    <property type="match status" value="2"/>
</dbReference>
<dbReference type="InterPro" id="IPR001789">
    <property type="entry name" value="Sig_transdc_resp-reg_receiver"/>
</dbReference>
<feature type="transmembrane region" description="Helical" evidence="9">
    <location>
        <begin position="21"/>
        <end position="39"/>
    </location>
</feature>
<evidence type="ECO:0000256" key="1">
    <source>
        <dbReference type="ARBA" id="ARBA00000085"/>
    </source>
</evidence>
<dbReference type="PANTHER" id="PTHR45339:SF1">
    <property type="entry name" value="HYBRID SIGNAL TRANSDUCTION HISTIDINE KINASE J"/>
    <property type="match status" value="1"/>
</dbReference>
<evidence type="ECO:0000256" key="6">
    <source>
        <dbReference type="ARBA" id="ARBA00023012"/>
    </source>
</evidence>
<evidence type="ECO:0000256" key="9">
    <source>
        <dbReference type="SAM" id="Phobius"/>
    </source>
</evidence>
<dbReference type="CDD" id="cd17546">
    <property type="entry name" value="REC_hyHK_CKI1_RcsC-like"/>
    <property type="match status" value="2"/>
</dbReference>
<dbReference type="Pfam" id="PF00512">
    <property type="entry name" value="HisKA"/>
    <property type="match status" value="1"/>
</dbReference>
<comment type="caution">
    <text evidence="13">The sequence shown here is derived from an EMBL/GenBank/DDBJ whole genome shotgun (WGS) entry which is preliminary data.</text>
</comment>
<comment type="catalytic activity">
    <reaction evidence="1">
        <text>ATP + protein L-histidine = ADP + protein N-phospho-L-histidine.</text>
        <dbReference type="EC" id="2.7.13.3"/>
    </reaction>
</comment>
<keyword evidence="14" id="KW-1185">Reference proteome</keyword>
<comment type="function">
    <text evidence="7">May play the central regulatory role in sporulation. It may be an element of the effector pathway responsible for the activation of sporulation genes in response to nutritional stress. Spo0A may act in concert with spo0H (a sigma factor) to control the expression of some genes that are critical to the sporulation process.</text>
</comment>
<dbReference type="PRINTS" id="PR00344">
    <property type="entry name" value="BCTRLSENSOR"/>
</dbReference>
<keyword evidence="4 8" id="KW-0597">Phosphoprotein</keyword>
<evidence type="ECO:0000313" key="14">
    <source>
        <dbReference type="Proteomes" id="UP000657421"/>
    </source>
</evidence>
<keyword evidence="5" id="KW-0808">Transferase</keyword>
<dbReference type="InterPro" id="IPR005467">
    <property type="entry name" value="His_kinase_dom"/>
</dbReference>
<evidence type="ECO:0000256" key="3">
    <source>
        <dbReference type="ARBA" id="ARBA00018672"/>
    </source>
</evidence>
<gene>
    <name evidence="13" type="ORF">H8716_14375</name>
</gene>
<evidence type="ECO:0000259" key="11">
    <source>
        <dbReference type="PROSITE" id="PS50110"/>
    </source>
</evidence>
<dbReference type="Gene3D" id="3.40.50.2300">
    <property type="match status" value="2"/>
</dbReference>
<dbReference type="InterPro" id="IPR035965">
    <property type="entry name" value="PAS-like_dom_sf"/>
</dbReference>
<proteinExistence type="predicted"/>
<evidence type="ECO:0000256" key="2">
    <source>
        <dbReference type="ARBA" id="ARBA00012438"/>
    </source>
</evidence>
<dbReference type="Gene3D" id="3.30.565.10">
    <property type="entry name" value="Histidine kinase-like ATPase, C-terminal domain"/>
    <property type="match status" value="1"/>
</dbReference>
<dbReference type="SUPFAM" id="SSF55785">
    <property type="entry name" value="PYP-like sensor domain (PAS domain)"/>
    <property type="match status" value="1"/>
</dbReference>
<dbReference type="SUPFAM" id="SSF47384">
    <property type="entry name" value="Homodimeric domain of signal transducing histidine kinase"/>
    <property type="match status" value="1"/>
</dbReference>
<dbReference type="Gene3D" id="1.10.287.130">
    <property type="match status" value="1"/>
</dbReference>
<accession>A0ABR7ND67</accession>
<evidence type="ECO:0000259" key="10">
    <source>
        <dbReference type="PROSITE" id="PS50109"/>
    </source>
</evidence>
<feature type="domain" description="Response regulatory" evidence="11">
    <location>
        <begin position="860"/>
        <end position="981"/>
    </location>
</feature>
<dbReference type="InterPro" id="IPR011006">
    <property type="entry name" value="CheY-like_superfamily"/>
</dbReference>
<dbReference type="CDD" id="cd00082">
    <property type="entry name" value="HisKA"/>
    <property type="match status" value="1"/>
</dbReference>
<keyword evidence="9" id="KW-1133">Transmembrane helix</keyword>
<dbReference type="EMBL" id="JACRSZ010000017">
    <property type="protein sequence ID" value="MBC8574244.1"/>
    <property type="molecule type" value="Genomic_DNA"/>
</dbReference>
<protein>
    <recommendedName>
        <fullName evidence="3">Stage 0 sporulation protein A homolog</fullName>
        <ecNumber evidence="2">2.7.13.3</ecNumber>
    </recommendedName>
</protein>
<dbReference type="CDD" id="cd00130">
    <property type="entry name" value="PAS"/>
    <property type="match status" value="1"/>
</dbReference>
<dbReference type="SUPFAM" id="SSF52172">
    <property type="entry name" value="CheY-like"/>
    <property type="match status" value="2"/>
</dbReference>
<dbReference type="PROSITE" id="PS50109">
    <property type="entry name" value="HIS_KIN"/>
    <property type="match status" value="1"/>
</dbReference>
<feature type="domain" description="Response regulatory" evidence="11">
    <location>
        <begin position="718"/>
        <end position="837"/>
    </location>
</feature>
<dbReference type="InterPro" id="IPR036097">
    <property type="entry name" value="HisK_dim/P_sf"/>
</dbReference>
<dbReference type="Proteomes" id="UP000657421">
    <property type="component" value="Unassembled WGS sequence"/>
</dbReference>
<dbReference type="Pfam" id="PF02518">
    <property type="entry name" value="HATPase_c"/>
    <property type="match status" value="1"/>
</dbReference>
<evidence type="ECO:0000313" key="13">
    <source>
        <dbReference type="EMBL" id="MBC8574244.1"/>
    </source>
</evidence>
<feature type="domain" description="PAS" evidence="12">
    <location>
        <begin position="333"/>
        <end position="405"/>
    </location>
</feature>
<dbReference type="SMART" id="SM00448">
    <property type="entry name" value="REC"/>
    <property type="match status" value="2"/>
</dbReference>